<dbReference type="AlphaFoldDB" id="A0A0L8HD47"/>
<reference evidence="2" key="1">
    <citation type="submission" date="2015-07" db="EMBL/GenBank/DDBJ databases">
        <title>MeaNS - Measles Nucleotide Surveillance Program.</title>
        <authorList>
            <person name="Tran T."/>
            <person name="Druce J."/>
        </authorList>
    </citation>
    <scope>NUCLEOTIDE SEQUENCE</scope>
    <source>
        <strain evidence="2">UCB-OBI-ISO-001</strain>
        <tissue evidence="2">Gonad</tissue>
    </source>
</reference>
<accession>A0A0L8HD47</accession>
<feature type="region of interest" description="Disordered" evidence="1">
    <location>
        <begin position="73"/>
        <end position="98"/>
    </location>
</feature>
<evidence type="ECO:0000256" key="1">
    <source>
        <dbReference type="SAM" id="MobiDB-lite"/>
    </source>
</evidence>
<protein>
    <submittedName>
        <fullName evidence="2">Uncharacterized protein</fullName>
    </submittedName>
</protein>
<dbReference type="EMBL" id="KQ418571">
    <property type="protein sequence ID" value="KOF86670.1"/>
    <property type="molecule type" value="Genomic_DNA"/>
</dbReference>
<evidence type="ECO:0000313" key="2">
    <source>
        <dbReference type="EMBL" id="KOF86670.1"/>
    </source>
</evidence>
<organism evidence="2">
    <name type="scientific">Octopus bimaculoides</name>
    <name type="common">California two-spotted octopus</name>
    <dbReference type="NCBI Taxonomy" id="37653"/>
    <lineage>
        <taxon>Eukaryota</taxon>
        <taxon>Metazoa</taxon>
        <taxon>Spiralia</taxon>
        <taxon>Lophotrochozoa</taxon>
        <taxon>Mollusca</taxon>
        <taxon>Cephalopoda</taxon>
        <taxon>Coleoidea</taxon>
        <taxon>Octopodiformes</taxon>
        <taxon>Octopoda</taxon>
        <taxon>Incirrata</taxon>
        <taxon>Octopodidae</taxon>
        <taxon>Octopus</taxon>
    </lineage>
</organism>
<proteinExistence type="predicted"/>
<sequence>MFILSPPSLCDFICSFSSPILSPSPVCLLLLLLPYHRSLSSPPRVIIYILPASPCLSSFFLYPSFSLPLAVSSPPSPPSTVGARQQHNKMAGLAQPKSESKLPLEIRTKSVEHTLVPLVAQVSTR</sequence>
<name>A0A0L8HD47_OCTBM</name>
<gene>
    <name evidence="2" type="ORF">OCBIM_22018080mg</name>
</gene>